<evidence type="ECO:0000259" key="10">
    <source>
        <dbReference type="Pfam" id="PF25198"/>
    </source>
</evidence>
<proteinExistence type="inferred from homology"/>
<dbReference type="PANTHER" id="PTHR35789:SF1">
    <property type="entry name" value="SPORE GERMINATION PROTEIN B3"/>
    <property type="match status" value="1"/>
</dbReference>
<protein>
    <submittedName>
        <fullName evidence="11">Ger(X)C family germination protein</fullName>
    </submittedName>
</protein>
<keyword evidence="4 8" id="KW-0732">Signal</keyword>
<accession>A0ABU1NYP1</accession>
<evidence type="ECO:0000256" key="2">
    <source>
        <dbReference type="ARBA" id="ARBA00007886"/>
    </source>
</evidence>
<evidence type="ECO:0000256" key="4">
    <source>
        <dbReference type="ARBA" id="ARBA00022729"/>
    </source>
</evidence>
<comment type="similarity">
    <text evidence="2">Belongs to the GerABKC lipoprotein family.</text>
</comment>
<dbReference type="Proteomes" id="UP001267290">
    <property type="component" value="Unassembled WGS sequence"/>
</dbReference>
<evidence type="ECO:0000256" key="8">
    <source>
        <dbReference type="SAM" id="SignalP"/>
    </source>
</evidence>
<feature type="signal peptide" evidence="8">
    <location>
        <begin position="1"/>
        <end position="22"/>
    </location>
</feature>
<name>A0ABU1NYP1_9BACL</name>
<keyword evidence="5" id="KW-0472">Membrane</keyword>
<evidence type="ECO:0000313" key="11">
    <source>
        <dbReference type="EMBL" id="MDR6552122.1"/>
    </source>
</evidence>
<evidence type="ECO:0000313" key="12">
    <source>
        <dbReference type="Proteomes" id="UP001267290"/>
    </source>
</evidence>
<gene>
    <name evidence="11" type="ORF">J2736_003324</name>
</gene>
<feature type="chain" id="PRO_5045371025" evidence="8">
    <location>
        <begin position="23"/>
        <end position="385"/>
    </location>
</feature>
<dbReference type="InterPro" id="IPR008844">
    <property type="entry name" value="Spore_GerAC-like"/>
</dbReference>
<dbReference type="Gene3D" id="3.30.300.210">
    <property type="entry name" value="Nutrient germinant receptor protein C, domain 3"/>
    <property type="match status" value="1"/>
</dbReference>
<keyword evidence="3" id="KW-0309">Germination</keyword>
<dbReference type="PROSITE" id="PS51257">
    <property type="entry name" value="PROKAR_LIPOPROTEIN"/>
    <property type="match status" value="1"/>
</dbReference>
<feature type="domain" description="Spore germination GerAC-like C-terminal" evidence="9">
    <location>
        <begin position="218"/>
        <end position="351"/>
    </location>
</feature>
<dbReference type="NCBIfam" id="TIGR02887">
    <property type="entry name" value="spore_ger_x_C"/>
    <property type="match status" value="1"/>
</dbReference>
<evidence type="ECO:0000256" key="7">
    <source>
        <dbReference type="ARBA" id="ARBA00023288"/>
    </source>
</evidence>
<keyword evidence="6" id="KW-0564">Palmitate</keyword>
<evidence type="ECO:0000256" key="3">
    <source>
        <dbReference type="ARBA" id="ARBA00022544"/>
    </source>
</evidence>
<keyword evidence="7" id="KW-0449">Lipoprotein</keyword>
<dbReference type="PANTHER" id="PTHR35789">
    <property type="entry name" value="SPORE GERMINATION PROTEIN B3"/>
    <property type="match status" value="1"/>
</dbReference>
<dbReference type="InterPro" id="IPR057336">
    <property type="entry name" value="GerAC_N"/>
</dbReference>
<dbReference type="InterPro" id="IPR046953">
    <property type="entry name" value="Spore_GerAC-like_C"/>
</dbReference>
<dbReference type="EMBL" id="JAVDSB010000005">
    <property type="protein sequence ID" value="MDR6552122.1"/>
    <property type="molecule type" value="Genomic_DNA"/>
</dbReference>
<comment type="caution">
    <text evidence="11">The sequence shown here is derived from an EMBL/GenBank/DDBJ whole genome shotgun (WGS) entry which is preliminary data.</text>
</comment>
<evidence type="ECO:0000256" key="5">
    <source>
        <dbReference type="ARBA" id="ARBA00023136"/>
    </source>
</evidence>
<dbReference type="Pfam" id="PF05504">
    <property type="entry name" value="Spore_GerAC"/>
    <property type="match status" value="1"/>
</dbReference>
<organism evidence="11 12">
    <name type="scientific">Paenibacillus qinlingensis</name>
    <dbReference type="NCBI Taxonomy" id="1837343"/>
    <lineage>
        <taxon>Bacteria</taxon>
        <taxon>Bacillati</taxon>
        <taxon>Bacillota</taxon>
        <taxon>Bacilli</taxon>
        <taxon>Bacillales</taxon>
        <taxon>Paenibacillaceae</taxon>
        <taxon>Paenibacillus</taxon>
    </lineage>
</organism>
<dbReference type="InterPro" id="IPR038501">
    <property type="entry name" value="Spore_GerAC_C_sf"/>
</dbReference>
<sequence length="385" mass="44540">MMKMWLKLTVSAFLLTSLTGCWDLKTIQDTNYMTAIGFDYKDGKYIVYGQMLDFASVAKQEGGQSAQLPLIWVGKEEGATVSEAFNKLYRTSQQRVFWGHVGAYLFSKNALNQGIGKFTDGNVRYSETRFTQWFYCTDESIEDIFSVIPFFNVSPMSSILMQPADSYRQRSYIAPHRLFWVASRLREPGDTVMLPTLDIEDEVWRKNKKPDPKLRVNGVYALNKHRSLQWFSEEEFVGARWLNTYTIRTPMLVYREEKPVHNVIIKPKAHIKIRADGEKTIFDVKVLAPSTIAEIFEEVDEIELKKLIAKQVKEEIEMTFKLGKSRGIDVYGLEHNLYRDEFATWAKRTAYGEKPLSDYELGTIHVIPTILHSGMLKTNIKQTQY</sequence>
<keyword evidence="12" id="KW-1185">Reference proteome</keyword>
<comment type="subcellular location">
    <subcellularLocation>
        <location evidence="1">Membrane</location>
        <topology evidence="1">Lipid-anchor</topology>
    </subcellularLocation>
</comment>
<evidence type="ECO:0000259" key="9">
    <source>
        <dbReference type="Pfam" id="PF05504"/>
    </source>
</evidence>
<evidence type="ECO:0000256" key="1">
    <source>
        <dbReference type="ARBA" id="ARBA00004635"/>
    </source>
</evidence>
<dbReference type="Pfam" id="PF25198">
    <property type="entry name" value="Spore_GerAC_N"/>
    <property type="match status" value="1"/>
</dbReference>
<dbReference type="RefSeq" id="WP_310499677.1">
    <property type="nucleotide sequence ID" value="NZ_JAVDSB010000005.1"/>
</dbReference>
<evidence type="ECO:0000256" key="6">
    <source>
        <dbReference type="ARBA" id="ARBA00023139"/>
    </source>
</evidence>
<reference evidence="11 12" key="1">
    <citation type="submission" date="2023-07" db="EMBL/GenBank/DDBJ databases">
        <title>Sorghum-associated microbial communities from plants grown in Nebraska, USA.</title>
        <authorList>
            <person name="Schachtman D."/>
        </authorList>
    </citation>
    <scope>NUCLEOTIDE SEQUENCE [LARGE SCALE GENOMIC DNA]</scope>
    <source>
        <strain evidence="11 12">CC258</strain>
    </source>
</reference>
<feature type="domain" description="Spore germination protein N-terminal" evidence="10">
    <location>
        <begin position="25"/>
        <end position="198"/>
    </location>
</feature>